<dbReference type="GO" id="GO:0001732">
    <property type="term" value="P:formation of cytoplasmic translation initiation complex"/>
    <property type="evidence" value="ECO:0007669"/>
    <property type="project" value="TreeGrafter"/>
</dbReference>
<comment type="caution">
    <text evidence="4">The sequence shown here is derived from an EMBL/GenBank/DDBJ whole genome shotgun (WGS) entry which is preliminary data.</text>
</comment>
<feature type="signal peptide" evidence="3">
    <location>
        <begin position="1"/>
        <end position="24"/>
    </location>
</feature>
<feature type="region of interest" description="Disordered" evidence="1">
    <location>
        <begin position="519"/>
        <end position="553"/>
    </location>
</feature>
<evidence type="ECO:0000313" key="5">
    <source>
        <dbReference type="Proteomes" id="UP000527616"/>
    </source>
</evidence>
<keyword evidence="2" id="KW-1133">Transmembrane helix</keyword>
<dbReference type="GO" id="GO:0003743">
    <property type="term" value="F:translation initiation factor activity"/>
    <property type="evidence" value="ECO:0007669"/>
    <property type="project" value="TreeGrafter"/>
</dbReference>
<evidence type="ECO:0000256" key="3">
    <source>
        <dbReference type="SAM" id="SignalP"/>
    </source>
</evidence>
<dbReference type="PANTHER" id="PTHR14005">
    <property type="entry name" value="EUKARYOTIC TRANSLATION INITIATION FACTOR 3, THETA SUBUNIT"/>
    <property type="match status" value="1"/>
</dbReference>
<organism evidence="4 5">
    <name type="scientific">Naumannella cuiyingiana</name>
    <dbReference type="NCBI Taxonomy" id="1347891"/>
    <lineage>
        <taxon>Bacteria</taxon>
        <taxon>Bacillati</taxon>
        <taxon>Actinomycetota</taxon>
        <taxon>Actinomycetes</taxon>
        <taxon>Propionibacteriales</taxon>
        <taxon>Propionibacteriaceae</taxon>
        <taxon>Naumannella</taxon>
    </lineage>
</organism>
<feature type="compositionally biased region" description="Basic and acidic residues" evidence="1">
    <location>
        <begin position="48"/>
        <end position="111"/>
    </location>
</feature>
<dbReference type="GO" id="GO:0003729">
    <property type="term" value="F:mRNA binding"/>
    <property type="evidence" value="ECO:0007669"/>
    <property type="project" value="TreeGrafter"/>
</dbReference>
<feature type="compositionally biased region" description="Basic and acidic residues" evidence="1">
    <location>
        <begin position="519"/>
        <end position="549"/>
    </location>
</feature>
<sequence>MTNLIARRAAAGLAAIAFAGSGLAFGSAGWASADDSTAKTETATSAQAEKEAAAKAKAKKEAAAKAKAKKEAAAKAKAKKEAAAKAKAEEEAAAKAKAEEEAAAKAKAKKEAAAKKQADADQAQAAQADATAKAEQEAAAKAKAEEEAAAKAKAKKEAAAKAKADKEAAAKAKAEQEAAAKAKAEQAAPPEVTAGEPSASPTDVAEAGQKVVITFPFTVGDGDFSDPPTLHAVVTDLQNLTCEPASATKRVDSAGTYALTITCTITEDDKATSVRFASEVSGDELMSGALPIADPTQLDITAGDPTIDPSRLPLQAGATFRLGFPFEVSGRDAEGFTVAVELSDTDNVRCEPESPSQTDPKLGKHTLTIDCTLLRDNTKARGKYRMVARGGSDPIVLATGSFAVGEPVDDGNTPPPAPKPVVKVGEGTFNPKQAVVRKGGKFTFTKTVTISKAPLTEDLVMKLSDFRNLVCEPAGAKLPKGTKPGTYELVFNCRFAKDGTRAKATYTITGNGVKEKAEFGFGDLSDKPDKPAKPHKNNDAAGRHDDRYTDTSGGLADTGAPALGVVLAGALTALTAGVLVLRRRVS</sequence>
<name>A0A7Z0D8G8_9ACTN</name>
<dbReference type="GO" id="GO:0043614">
    <property type="term" value="C:multi-eIF complex"/>
    <property type="evidence" value="ECO:0007669"/>
    <property type="project" value="TreeGrafter"/>
</dbReference>
<dbReference type="AlphaFoldDB" id="A0A7Z0D8G8"/>
<feature type="transmembrane region" description="Helical" evidence="2">
    <location>
        <begin position="562"/>
        <end position="581"/>
    </location>
</feature>
<reference evidence="4 5" key="1">
    <citation type="submission" date="2020-07" db="EMBL/GenBank/DDBJ databases">
        <title>Sequencing the genomes of 1000 actinobacteria strains.</title>
        <authorList>
            <person name="Klenk H.-P."/>
        </authorList>
    </citation>
    <scope>NUCLEOTIDE SEQUENCE [LARGE SCALE GENOMIC DNA]</scope>
    <source>
        <strain evidence="4 5">DSM 103164</strain>
    </source>
</reference>
<feature type="compositionally biased region" description="Low complexity" evidence="1">
    <location>
        <begin position="34"/>
        <end position="47"/>
    </location>
</feature>
<gene>
    <name evidence="4" type="ORF">GGQ54_001446</name>
</gene>
<dbReference type="EMBL" id="JACBZS010000001">
    <property type="protein sequence ID" value="NYI70886.1"/>
    <property type="molecule type" value="Genomic_DNA"/>
</dbReference>
<protein>
    <submittedName>
        <fullName evidence="4">Uncharacterized protein</fullName>
    </submittedName>
</protein>
<evidence type="ECO:0000313" key="4">
    <source>
        <dbReference type="EMBL" id="NYI70886.1"/>
    </source>
</evidence>
<keyword evidence="2" id="KW-0812">Transmembrane</keyword>
<accession>A0A7Z0D8G8</accession>
<feature type="chain" id="PRO_5038625437" evidence="3">
    <location>
        <begin position="25"/>
        <end position="586"/>
    </location>
</feature>
<dbReference type="InterPro" id="IPR027512">
    <property type="entry name" value="EIF3A"/>
</dbReference>
<feature type="region of interest" description="Disordered" evidence="1">
    <location>
        <begin position="34"/>
        <end position="111"/>
    </location>
</feature>
<proteinExistence type="predicted"/>
<feature type="region of interest" description="Disordered" evidence="1">
    <location>
        <begin position="170"/>
        <end position="203"/>
    </location>
</feature>
<evidence type="ECO:0000256" key="1">
    <source>
        <dbReference type="SAM" id="MobiDB-lite"/>
    </source>
</evidence>
<dbReference type="GO" id="GO:0002188">
    <property type="term" value="P:translation reinitiation"/>
    <property type="evidence" value="ECO:0007669"/>
    <property type="project" value="TreeGrafter"/>
</dbReference>
<keyword evidence="5" id="KW-1185">Reference proteome</keyword>
<keyword evidence="3" id="KW-0732">Signal</keyword>
<dbReference type="RefSeq" id="WP_179444785.1">
    <property type="nucleotide sequence ID" value="NZ_JACBZS010000001.1"/>
</dbReference>
<evidence type="ECO:0000256" key="2">
    <source>
        <dbReference type="SAM" id="Phobius"/>
    </source>
</evidence>
<keyword evidence="2" id="KW-0472">Membrane</keyword>
<dbReference type="Proteomes" id="UP000527616">
    <property type="component" value="Unassembled WGS sequence"/>
</dbReference>
<dbReference type="PANTHER" id="PTHR14005:SF0">
    <property type="entry name" value="EUKARYOTIC TRANSLATION INITIATION FACTOR 3 SUBUNIT A"/>
    <property type="match status" value="1"/>
</dbReference>
<feature type="compositionally biased region" description="Basic and acidic residues" evidence="1">
    <location>
        <begin position="170"/>
        <end position="184"/>
    </location>
</feature>